<protein>
    <submittedName>
        <fullName evidence="2 3">Putative salivary secreted peptide</fullName>
    </submittedName>
</protein>
<organism evidence="2">
    <name type="scientific">Glossina morsitans morsitans</name>
    <name type="common">Savannah tsetse fly</name>
    <dbReference type="NCBI Taxonomy" id="37546"/>
    <lineage>
        <taxon>Eukaryota</taxon>
        <taxon>Metazoa</taxon>
        <taxon>Ecdysozoa</taxon>
        <taxon>Arthropoda</taxon>
        <taxon>Hexapoda</taxon>
        <taxon>Insecta</taxon>
        <taxon>Pterygota</taxon>
        <taxon>Neoptera</taxon>
        <taxon>Endopterygota</taxon>
        <taxon>Diptera</taxon>
        <taxon>Brachycera</taxon>
        <taxon>Muscomorpha</taxon>
        <taxon>Hippoboscoidea</taxon>
        <taxon>Glossinidae</taxon>
        <taxon>Glossina</taxon>
    </lineage>
</organism>
<evidence type="ECO:0000313" key="3">
    <source>
        <dbReference type="EnsemblMetazoa" id="GMOY012141-PA"/>
    </source>
</evidence>
<dbReference type="EMBL" id="EZ423551">
    <property type="protein sequence ID" value="ADD19827.1"/>
    <property type="molecule type" value="mRNA"/>
</dbReference>
<reference evidence="3" key="6">
    <citation type="submission" date="2025-05" db="UniProtKB">
        <authorList>
            <consortium name="EnsemblMetazoa"/>
        </authorList>
    </citation>
    <scope>IDENTIFICATION</scope>
    <source>
        <strain evidence="3">Yale</strain>
    </source>
</reference>
<dbReference type="EnsemblMetazoa" id="GMOY012141-RA">
    <property type="protein sequence ID" value="GMOY012141-PA"/>
    <property type="gene ID" value="GMOY012141"/>
</dbReference>
<reference evidence="3 4" key="4">
    <citation type="submission" date="2014-03" db="EMBL/GenBank/DDBJ databases">
        <title>Genome Sequence of the Tsetse Fly (Glossina morsitans): Vector of African Trypanosomiasis.</title>
        <authorList>
            <consortium name="International Glossina Genome Initiative W.H.O."/>
            <person name="Lawson D."/>
        </authorList>
    </citation>
    <scope>NUCLEOTIDE SEQUENCE [LARGE SCALE GENOMIC DNA]</scope>
    <source>
        <strain evidence="3 4">Yale</strain>
    </source>
</reference>
<keyword evidence="1" id="KW-0732">Signal</keyword>
<reference evidence="2" key="2">
    <citation type="submission" date="2010-01" db="EMBL/GenBank/DDBJ databases">
        <authorList>
            <consortium name="International Glossina Genome Initiative"/>
            <person name="da Silva J."/>
            <person name="Ribeiro J.M.C."/>
            <person name="Abbeele J.V."/>
            <person name="Attardo G."/>
            <person name="Hao Z."/>
            <person name="Haines L.R."/>
            <person name="Soares M.B."/>
            <person name="Berriman M."/>
            <person name="Aksoy S."/>
            <person name="Lehane M.J."/>
        </authorList>
    </citation>
    <scope>NUCLEOTIDE SEQUENCE</scope>
    <source>
        <tissue evidence="2">Salivary gland</tissue>
    </source>
</reference>
<sequence length="93" mass="10237">MKFLTIVFAIILALACLVILSSAQRRPNVLEVLPPLPSQLRSCGLAFRDILRSLLSTLQTNPLFRGVADFLRAIFPGLNFSPQFSLSTSFSAK</sequence>
<reference evidence="3" key="5">
    <citation type="submission" date="2016-07" db="UniProtKB">
        <authorList>
            <consortium name="VectorBase"/>
        </authorList>
    </citation>
    <scope>IDENTIFICATION</scope>
    <source>
        <strain evidence="3">Yale</strain>
    </source>
</reference>
<name>D3TQ49_GLOMM</name>
<dbReference type="AlphaFoldDB" id="D3TQ49"/>
<evidence type="ECO:0000256" key="1">
    <source>
        <dbReference type="SAM" id="SignalP"/>
    </source>
</evidence>
<reference evidence="3" key="3">
    <citation type="submission" date="2014-03" db="EMBL/GenBank/DDBJ databases">
        <title>Genome Sequence of the Tsetse Fly (Glossina morsitans): Vector of African Trypanosomiasis.</title>
        <authorList>
            <person name="Lawson D."/>
        </authorList>
    </citation>
    <scope>NUCLEOTIDE SEQUENCE [LARGE SCALE GENOMIC DNA]</scope>
    <source>
        <strain evidence="3">Yale</strain>
    </source>
</reference>
<keyword evidence="4" id="KW-1185">Reference proteome</keyword>
<dbReference type="Proteomes" id="UP000092444">
    <property type="component" value="Unassembled WGS sequence"/>
</dbReference>
<dbReference type="EMBL" id="CCAG010016470">
    <property type="status" value="NOT_ANNOTATED_CDS"/>
    <property type="molecule type" value="Genomic_DNA"/>
</dbReference>
<dbReference type="PROSITE" id="PS51257">
    <property type="entry name" value="PROKAR_LIPOPROTEIN"/>
    <property type="match status" value="1"/>
</dbReference>
<proteinExistence type="evidence at transcript level"/>
<feature type="signal peptide" evidence="1">
    <location>
        <begin position="1"/>
        <end position="23"/>
    </location>
</feature>
<reference evidence="2" key="1">
    <citation type="journal article" date="2010" name="BMC Genomics">
        <title>An insight into the sialome of Glossina morsitans morsitans.</title>
        <authorList>
            <person name="Alves-Silva J."/>
            <person name="Ribeiro J.M."/>
            <person name="Van Den Abbeele J."/>
            <person name="Attardo G."/>
            <person name="Hao Z."/>
            <person name="Haines L.R."/>
            <person name="Soares M.B."/>
            <person name="Berriman M."/>
            <person name="Aksoy S."/>
            <person name="Lehane M.J."/>
        </authorList>
    </citation>
    <scope>NUCLEOTIDE SEQUENCE</scope>
    <source>
        <tissue evidence="2">Salivary gland</tissue>
    </source>
</reference>
<evidence type="ECO:0000313" key="2">
    <source>
        <dbReference type="EMBL" id="ADD19827.1"/>
    </source>
</evidence>
<dbReference type="VEuPathDB" id="VectorBase:GMOY012141"/>
<evidence type="ECO:0000313" key="4">
    <source>
        <dbReference type="Proteomes" id="UP000092444"/>
    </source>
</evidence>
<feature type="chain" id="PRO_5014569811" evidence="1">
    <location>
        <begin position="24"/>
        <end position="93"/>
    </location>
</feature>
<accession>D3TQ49</accession>